<keyword evidence="6" id="KW-0804">Transcription</keyword>
<organism evidence="9 10">
    <name type="scientific">Zophobas morio</name>
    <dbReference type="NCBI Taxonomy" id="2755281"/>
    <lineage>
        <taxon>Eukaryota</taxon>
        <taxon>Metazoa</taxon>
        <taxon>Ecdysozoa</taxon>
        <taxon>Arthropoda</taxon>
        <taxon>Hexapoda</taxon>
        <taxon>Insecta</taxon>
        <taxon>Pterygota</taxon>
        <taxon>Neoptera</taxon>
        <taxon>Endopterygota</taxon>
        <taxon>Coleoptera</taxon>
        <taxon>Polyphaga</taxon>
        <taxon>Cucujiformia</taxon>
        <taxon>Tenebrionidae</taxon>
        <taxon>Zophobas</taxon>
    </lineage>
</organism>
<dbReference type="AlphaFoldDB" id="A0AA38MPE9"/>
<name>A0AA38MPE9_9CUCU</name>
<evidence type="ECO:0000256" key="1">
    <source>
        <dbReference type="ARBA" id="ARBA00004123"/>
    </source>
</evidence>
<dbReference type="EMBL" id="JALNTZ010000002">
    <property type="protein sequence ID" value="KAJ3663219.1"/>
    <property type="molecule type" value="Genomic_DNA"/>
</dbReference>
<evidence type="ECO:0000256" key="3">
    <source>
        <dbReference type="ARBA" id="ARBA00019693"/>
    </source>
</evidence>
<keyword evidence="4" id="KW-0805">Transcription regulation</keyword>
<comment type="subcellular location">
    <subcellularLocation>
        <location evidence="1">Nucleus</location>
    </subcellularLocation>
</comment>
<comment type="caution">
    <text evidence="9">The sequence shown here is derived from an EMBL/GenBank/DDBJ whole genome shotgun (WGS) entry which is preliminary data.</text>
</comment>
<accession>A0AA38MPE9</accession>
<evidence type="ECO:0000256" key="2">
    <source>
        <dbReference type="ARBA" id="ARBA00007864"/>
    </source>
</evidence>
<reference evidence="9" key="1">
    <citation type="journal article" date="2023" name="G3 (Bethesda)">
        <title>Whole genome assemblies of Zophobas morio and Tenebrio molitor.</title>
        <authorList>
            <person name="Kaur S."/>
            <person name="Stinson S.A."/>
            <person name="diCenzo G.C."/>
        </authorList>
    </citation>
    <scope>NUCLEOTIDE SEQUENCE</scope>
    <source>
        <strain evidence="9">QUZm001</strain>
    </source>
</reference>
<dbReference type="PANTHER" id="PTHR12898:SF1">
    <property type="entry name" value="MEDIATOR OF RNA POLYMERASE II TRANSCRIPTION SUBUNIT 24"/>
    <property type="match status" value="1"/>
</dbReference>
<dbReference type="GO" id="GO:0016592">
    <property type="term" value="C:mediator complex"/>
    <property type="evidence" value="ECO:0007669"/>
    <property type="project" value="InterPro"/>
</dbReference>
<comment type="similarity">
    <text evidence="2">Belongs to the Mediator complex subunit 24 family.</text>
</comment>
<evidence type="ECO:0000313" key="10">
    <source>
        <dbReference type="Proteomes" id="UP001168821"/>
    </source>
</evidence>
<dbReference type="InterPro" id="IPR021429">
    <property type="entry name" value="Mediator_Med24"/>
</dbReference>
<proteinExistence type="inferred from homology"/>
<evidence type="ECO:0000313" key="9">
    <source>
        <dbReference type="EMBL" id="KAJ3663219.1"/>
    </source>
</evidence>
<sequence length="913" mass="101783">MVMESKTTSKTSCLKALLLKAWRERWTDLQWGINIKTVLPRGVSGDVYNLADCILQQAVVGAGANQLVLSYLRHSLSAQLVSHAAVLQRLSKYNQLNKVHCVFNLLEFLEGMLPGVTCCGKPEETVLATAILSIVCWLLNILLQCKGTPHLTQKASFLLTTLMNDDFYVSMMCLARYSDPELFSETNRKCLELGASLAESDDLFKCVKKLENIDVNTLSLPITSEKWPGTLIQCWLEVKLVGNPGASTSSLSEQLRLFQKLKGFDGPRLYAELMRGSLLALYDVNQTSHESQWGAFAFLKVPHILMELTGKNDSSSIVNAVELMLQHSPLLDAMDANSSCSSLECLLGELVKARLITDTQIKHLLEKRKAPPTLKLDTAPAAAGIPKVIICAEPTLAGILKTLSTDYHKIQDPLLGMLHQVLTGKSFELILAVATVQGQLRTLVARLIRFNECSKSGGDKARAQLFDISFLMLVAIVQNYGANAVLDPDGESLFEQWVRSCMVERQRPKAPEQLLRLGDPVTVEVLLQQFNAGETEFKSTVKWQDVLFNMAGVMHEVLVAWEQGALAPSDVKRILDAVRGRMCCLPLAAAAWLCAYMRTAPQENLLKPVNMVQQLLAPPAAEEDSLRERWQLTCEIIRKMQRDVQLPLQTKSSHHLISRQPAIEQLHSAWSAAIRRGWLDHSSAKTLHCLLDTAGPRWLVSAVVQELMKLRYRDQLQRGVDLALAAFHVDIGACTLELLTHILPQMLYNDLQADSLMEPQLLALAYLTCYCVYTAFDAFTEEPEEPLAKVARLNDSMEDGSPMDQLVSALRQLLIIFEDGIHEGYITQQTYFAFYLIKGLVEVKIPTANALLAAIPPALITDLLRTLPELFTYPILLHLHDVRSTHGRNNMAKDLCVLRNYHLRNVSQESSNV</sequence>
<keyword evidence="10" id="KW-1185">Reference proteome</keyword>
<evidence type="ECO:0000256" key="8">
    <source>
        <dbReference type="ARBA" id="ARBA00031960"/>
    </source>
</evidence>
<dbReference type="PANTHER" id="PTHR12898">
    <property type="entry name" value="MEDIATOR OF RNA POLYMERASE II TRANSCRIPTION SUBUNIT 24"/>
    <property type="match status" value="1"/>
</dbReference>
<dbReference type="Pfam" id="PF11277">
    <property type="entry name" value="Med24_N"/>
    <property type="match status" value="2"/>
</dbReference>
<evidence type="ECO:0000256" key="4">
    <source>
        <dbReference type="ARBA" id="ARBA00023015"/>
    </source>
</evidence>
<dbReference type="Proteomes" id="UP001168821">
    <property type="component" value="Unassembled WGS sequence"/>
</dbReference>
<dbReference type="GO" id="GO:0060261">
    <property type="term" value="P:positive regulation of transcription initiation by RNA polymerase II"/>
    <property type="evidence" value="ECO:0007669"/>
    <property type="project" value="TreeGrafter"/>
</dbReference>
<evidence type="ECO:0000256" key="6">
    <source>
        <dbReference type="ARBA" id="ARBA00023163"/>
    </source>
</evidence>
<keyword evidence="7" id="KW-0539">Nucleus</keyword>
<protein>
    <recommendedName>
        <fullName evidence="3">Mediator of RNA polymerase II transcription subunit 24</fullName>
    </recommendedName>
    <alternativeName>
        <fullName evidence="8">Mediator complex subunit 24</fullName>
    </alternativeName>
</protein>
<keyword evidence="5" id="KW-0010">Activator</keyword>
<gene>
    <name evidence="9" type="ORF">Zmor_007523</name>
</gene>
<evidence type="ECO:0000256" key="5">
    <source>
        <dbReference type="ARBA" id="ARBA00023159"/>
    </source>
</evidence>
<dbReference type="GO" id="GO:0003712">
    <property type="term" value="F:transcription coregulator activity"/>
    <property type="evidence" value="ECO:0007669"/>
    <property type="project" value="TreeGrafter"/>
</dbReference>
<evidence type="ECO:0000256" key="7">
    <source>
        <dbReference type="ARBA" id="ARBA00023242"/>
    </source>
</evidence>